<sequence>MDVLEKRLLKIPLAEREPSEFREFVQTYSTARDSMCLGQASSPKTFSRLEWYLANTVEDYEQQLVLDGMVGRPFYFEYRLTTESSKPDVARLMIGIIIIPDIGDVVALLTDMRVI</sequence>
<dbReference type="Proteomes" id="UP000602510">
    <property type="component" value="Unassembled WGS sequence"/>
</dbReference>
<evidence type="ECO:0000313" key="1">
    <source>
        <dbReference type="EMBL" id="KAF4042825.1"/>
    </source>
</evidence>
<keyword evidence="2" id="KW-1185">Reference proteome</keyword>
<dbReference type="AlphaFoldDB" id="A0A833TAN1"/>
<gene>
    <name evidence="1" type="ORF">GN244_ATG05134</name>
</gene>
<evidence type="ECO:0000313" key="2">
    <source>
        <dbReference type="Proteomes" id="UP000602510"/>
    </source>
</evidence>
<name>A0A833TAN1_PHYIN</name>
<reference evidence="1" key="1">
    <citation type="submission" date="2020-04" db="EMBL/GenBank/DDBJ databases">
        <title>Hybrid Assembly of Korean Phytophthora infestans isolates.</title>
        <authorList>
            <person name="Prokchorchik M."/>
            <person name="Lee Y."/>
            <person name="Seo J."/>
            <person name="Cho J.-H."/>
            <person name="Park Y.-E."/>
            <person name="Jang D.-C."/>
            <person name="Im J.-S."/>
            <person name="Choi J.-G."/>
            <person name="Park H.-J."/>
            <person name="Lee G.-B."/>
            <person name="Lee Y.-G."/>
            <person name="Hong S.-Y."/>
            <person name="Cho K."/>
            <person name="Sohn K.H."/>
        </authorList>
    </citation>
    <scope>NUCLEOTIDE SEQUENCE</scope>
    <source>
        <strain evidence="1">KR_1_A1</strain>
    </source>
</reference>
<proteinExistence type="predicted"/>
<accession>A0A833TAN1</accession>
<comment type="caution">
    <text evidence="1">The sequence shown here is derived from an EMBL/GenBank/DDBJ whole genome shotgun (WGS) entry which is preliminary data.</text>
</comment>
<protein>
    <submittedName>
        <fullName evidence="1">Uncharacterized protein</fullName>
    </submittedName>
</protein>
<dbReference type="EMBL" id="WSZM01000097">
    <property type="protein sequence ID" value="KAF4042825.1"/>
    <property type="molecule type" value="Genomic_DNA"/>
</dbReference>
<organism evidence="1 2">
    <name type="scientific">Phytophthora infestans</name>
    <name type="common">Potato late blight agent</name>
    <name type="synonym">Botrytis infestans</name>
    <dbReference type="NCBI Taxonomy" id="4787"/>
    <lineage>
        <taxon>Eukaryota</taxon>
        <taxon>Sar</taxon>
        <taxon>Stramenopiles</taxon>
        <taxon>Oomycota</taxon>
        <taxon>Peronosporomycetes</taxon>
        <taxon>Peronosporales</taxon>
        <taxon>Peronosporaceae</taxon>
        <taxon>Phytophthora</taxon>
    </lineage>
</organism>